<evidence type="ECO:0000313" key="13">
    <source>
        <dbReference type="Proteomes" id="UP001159427"/>
    </source>
</evidence>
<feature type="transmembrane region" description="Helical" evidence="9">
    <location>
        <begin position="228"/>
        <end position="252"/>
    </location>
</feature>
<dbReference type="InterPro" id="IPR016447">
    <property type="entry name" value="Translocation_assoc_membrane"/>
</dbReference>
<accession>A0ABN8M608</accession>
<dbReference type="Pfam" id="PF03798">
    <property type="entry name" value="TRAM_LAG1_CLN8"/>
    <property type="match status" value="1"/>
</dbReference>
<dbReference type="Proteomes" id="UP001159427">
    <property type="component" value="Unassembled WGS sequence"/>
</dbReference>
<sequence length="409" mass="47491">MALKAWARVTFFLFSFFLSASSQKKMPGRRKTGKNAPILSHEFVITNHGDIVSCICMVFMMGLMFQATSKVAAVFIAPQHNLTRTTNGTEELPTTYTNGPKDFCTIFFYSLAWIVVHAIIQEYVWDKVSRKLRLSKTKNTKFNDSGILLPFYFFFAAWGADIILKEGFIPHISKLWEGYPHNEMSFTLKFYFILQISFWVHCFPELYFMRAKREEIFPKIQLYIEYLLFIWAAYMLNFTHITICCLVVHYFVECINHAMRMLRISGKEDVAKTFFWVWTFLFAIARFAIIALTFMTFWYGLPRLDNAGLNVNLGNFNSPPIRLTAMAGVILMQAWLAWNFICYQIRMWREYAASTATPSKKKDNKKKSKKESEKKKKEEVVAEDSEEADAEEYDKANGSPKAVVKAKKA</sequence>
<feature type="transmembrane region" description="Helical" evidence="9">
    <location>
        <begin position="106"/>
        <end position="125"/>
    </location>
</feature>
<gene>
    <name evidence="12" type="ORF">PEVE_00017855</name>
</gene>
<evidence type="ECO:0000256" key="6">
    <source>
        <dbReference type="ARBA" id="ARBA00022989"/>
    </source>
</evidence>
<evidence type="ECO:0000313" key="12">
    <source>
        <dbReference type="EMBL" id="CAH3023038.1"/>
    </source>
</evidence>
<feature type="transmembrane region" description="Helical" evidence="9">
    <location>
        <begin position="273"/>
        <end position="301"/>
    </location>
</feature>
<keyword evidence="7 9" id="KW-0472">Membrane</keyword>
<evidence type="ECO:0000256" key="4">
    <source>
        <dbReference type="ARBA" id="ARBA00022692"/>
    </source>
</evidence>
<feature type="compositionally biased region" description="Basic and acidic residues" evidence="8">
    <location>
        <begin position="370"/>
        <end position="380"/>
    </location>
</feature>
<evidence type="ECO:0000256" key="8">
    <source>
        <dbReference type="SAM" id="MobiDB-lite"/>
    </source>
</evidence>
<keyword evidence="4 9" id="KW-0812">Transmembrane</keyword>
<keyword evidence="13" id="KW-1185">Reference proteome</keyword>
<dbReference type="EMBL" id="CALNXI010000244">
    <property type="protein sequence ID" value="CAH3023038.1"/>
    <property type="molecule type" value="Genomic_DNA"/>
</dbReference>
<keyword evidence="5" id="KW-0653">Protein transport</keyword>
<dbReference type="InterPro" id="IPR006634">
    <property type="entry name" value="TLC-dom"/>
</dbReference>
<dbReference type="SMART" id="SM00724">
    <property type="entry name" value="TLC"/>
    <property type="match status" value="1"/>
</dbReference>
<dbReference type="PIRSF" id="PIRSF005449">
    <property type="entry name" value="Translocation_assoc_membrane"/>
    <property type="match status" value="1"/>
</dbReference>
<evidence type="ECO:0000259" key="11">
    <source>
        <dbReference type="SMART" id="SM00724"/>
    </source>
</evidence>
<feature type="compositionally biased region" description="Acidic residues" evidence="8">
    <location>
        <begin position="381"/>
        <end position="392"/>
    </location>
</feature>
<evidence type="ECO:0000256" key="1">
    <source>
        <dbReference type="ARBA" id="ARBA00004141"/>
    </source>
</evidence>
<dbReference type="PANTHER" id="PTHR12371">
    <property type="entry name" value="TRANSLOCATION ASSOCIATED MEMBRANE PROTEIN"/>
    <property type="match status" value="1"/>
</dbReference>
<feature type="transmembrane region" description="Helical" evidence="9">
    <location>
        <begin position="46"/>
        <end position="65"/>
    </location>
</feature>
<feature type="transmembrane region" description="Helical" evidence="9">
    <location>
        <begin position="145"/>
        <end position="164"/>
    </location>
</feature>
<evidence type="ECO:0000256" key="5">
    <source>
        <dbReference type="ARBA" id="ARBA00022927"/>
    </source>
</evidence>
<evidence type="ECO:0000256" key="10">
    <source>
        <dbReference type="SAM" id="SignalP"/>
    </source>
</evidence>
<evidence type="ECO:0000256" key="9">
    <source>
        <dbReference type="SAM" id="Phobius"/>
    </source>
</evidence>
<keyword evidence="6 9" id="KW-1133">Transmembrane helix</keyword>
<comment type="caution">
    <text evidence="12">The sequence shown here is derived from an EMBL/GenBank/DDBJ whole genome shotgun (WGS) entry which is preliminary data.</text>
</comment>
<feature type="region of interest" description="Disordered" evidence="8">
    <location>
        <begin position="356"/>
        <end position="409"/>
    </location>
</feature>
<comment type="subcellular location">
    <subcellularLocation>
        <location evidence="1">Membrane</location>
        <topology evidence="1">Multi-pass membrane protein</topology>
    </subcellularLocation>
</comment>
<keyword evidence="3" id="KW-0813">Transport</keyword>
<evidence type="ECO:0000256" key="3">
    <source>
        <dbReference type="ARBA" id="ARBA00022448"/>
    </source>
</evidence>
<evidence type="ECO:0000256" key="2">
    <source>
        <dbReference type="ARBA" id="ARBA00005999"/>
    </source>
</evidence>
<evidence type="ECO:0000256" key="7">
    <source>
        <dbReference type="ARBA" id="ARBA00023136"/>
    </source>
</evidence>
<proteinExistence type="inferred from homology"/>
<name>A0ABN8M608_9CNID</name>
<protein>
    <recommendedName>
        <fullName evidence="11">TLC domain-containing protein</fullName>
    </recommendedName>
</protein>
<organism evidence="12 13">
    <name type="scientific">Porites evermanni</name>
    <dbReference type="NCBI Taxonomy" id="104178"/>
    <lineage>
        <taxon>Eukaryota</taxon>
        <taxon>Metazoa</taxon>
        <taxon>Cnidaria</taxon>
        <taxon>Anthozoa</taxon>
        <taxon>Hexacorallia</taxon>
        <taxon>Scleractinia</taxon>
        <taxon>Fungiina</taxon>
        <taxon>Poritidae</taxon>
        <taxon>Porites</taxon>
    </lineage>
</organism>
<comment type="similarity">
    <text evidence="2">Belongs to the TRAM family.</text>
</comment>
<feature type="domain" description="TLC" evidence="11">
    <location>
        <begin position="140"/>
        <end position="351"/>
    </location>
</feature>
<keyword evidence="10" id="KW-0732">Signal</keyword>
<feature type="signal peptide" evidence="10">
    <location>
        <begin position="1"/>
        <end position="22"/>
    </location>
</feature>
<feature type="transmembrane region" description="Helical" evidence="9">
    <location>
        <begin position="321"/>
        <end position="341"/>
    </location>
</feature>
<reference evidence="12 13" key="1">
    <citation type="submission" date="2022-05" db="EMBL/GenBank/DDBJ databases">
        <authorList>
            <consortium name="Genoscope - CEA"/>
            <person name="William W."/>
        </authorList>
    </citation>
    <scope>NUCLEOTIDE SEQUENCE [LARGE SCALE GENOMIC DNA]</scope>
</reference>
<dbReference type="PANTHER" id="PTHR12371:SF11">
    <property type="entry name" value="TRANSLOCATING CHAIN-ASSOCIATED MEMBRANE PROTEIN"/>
    <property type="match status" value="1"/>
</dbReference>
<feature type="chain" id="PRO_5047002959" description="TLC domain-containing protein" evidence="10">
    <location>
        <begin position="23"/>
        <end position="409"/>
    </location>
</feature>